<sequence length="130" mass="13976">MRDIVGTWRLVTTAAHDRDGNPLPKPYGPAPIGTATFTAGGRMIAALCDGRPELPDGTAREYVSYIGSYAYDGETLTTRVDGTSDAPRLGTDQVRKVAFDGELMVLRPPEDSVGGVPRQRILTWERIGGA</sequence>
<accession>A0A918XRR4</accession>
<reference evidence="2" key="1">
    <citation type="journal article" date="2014" name="Int. J. Syst. Evol. Microbiol.">
        <title>Complete genome sequence of Corynebacterium casei LMG S-19264T (=DSM 44701T), isolated from a smear-ripened cheese.</title>
        <authorList>
            <consortium name="US DOE Joint Genome Institute (JGI-PGF)"/>
            <person name="Walter F."/>
            <person name="Albersmeier A."/>
            <person name="Kalinowski J."/>
            <person name="Ruckert C."/>
        </authorList>
    </citation>
    <scope>NUCLEOTIDE SEQUENCE</scope>
    <source>
        <strain evidence="2">KCTC 42651</strain>
    </source>
</reference>
<protein>
    <recommendedName>
        <fullName evidence="1">Lipocalin-like domain-containing protein</fullName>
    </recommendedName>
</protein>
<dbReference type="RefSeq" id="WP_189989790.1">
    <property type="nucleotide sequence ID" value="NZ_BMZS01000005.1"/>
</dbReference>
<organism evidence="2 3">
    <name type="scientific">Thalassobaculum fulvum</name>
    <dbReference type="NCBI Taxonomy" id="1633335"/>
    <lineage>
        <taxon>Bacteria</taxon>
        <taxon>Pseudomonadati</taxon>
        <taxon>Pseudomonadota</taxon>
        <taxon>Alphaproteobacteria</taxon>
        <taxon>Rhodospirillales</taxon>
        <taxon>Thalassobaculaceae</taxon>
        <taxon>Thalassobaculum</taxon>
    </lineage>
</organism>
<dbReference type="Pfam" id="PF13924">
    <property type="entry name" value="Lipocalin_5"/>
    <property type="match status" value="1"/>
</dbReference>
<dbReference type="InterPro" id="IPR024311">
    <property type="entry name" value="Lipocalin-like"/>
</dbReference>
<evidence type="ECO:0000313" key="2">
    <source>
        <dbReference type="EMBL" id="GHD50646.1"/>
    </source>
</evidence>
<keyword evidence="3" id="KW-1185">Reference proteome</keyword>
<feature type="domain" description="Lipocalin-like" evidence="1">
    <location>
        <begin position="5"/>
        <end position="127"/>
    </location>
</feature>
<dbReference type="Proteomes" id="UP000630353">
    <property type="component" value="Unassembled WGS sequence"/>
</dbReference>
<name>A0A918XRR4_9PROT</name>
<reference evidence="2" key="2">
    <citation type="submission" date="2020-09" db="EMBL/GenBank/DDBJ databases">
        <authorList>
            <person name="Sun Q."/>
            <person name="Kim S."/>
        </authorList>
    </citation>
    <scope>NUCLEOTIDE SEQUENCE</scope>
    <source>
        <strain evidence="2">KCTC 42651</strain>
    </source>
</reference>
<evidence type="ECO:0000259" key="1">
    <source>
        <dbReference type="Pfam" id="PF13924"/>
    </source>
</evidence>
<gene>
    <name evidence="2" type="ORF">GCM10017083_24110</name>
</gene>
<evidence type="ECO:0000313" key="3">
    <source>
        <dbReference type="Proteomes" id="UP000630353"/>
    </source>
</evidence>
<dbReference type="EMBL" id="BMZS01000005">
    <property type="protein sequence ID" value="GHD50646.1"/>
    <property type="molecule type" value="Genomic_DNA"/>
</dbReference>
<proteinExistence type="predicted"/>
<dbReference type="AlphaFoldDB" id="A0A918XRR4"/>
<comment type="caution">
    <text evidence="2">The sequence shown here is derived from an EMBL/GenBank/DDBJ whole genome shotgun (WGS) entry which is preliminary data.</text>
</comment>